<dbReference type="Pfam" id="PF17200">
    <property type="entry name" value="sCache_2"/>
    <property type="match status" value="1"/>
</dbReference>
<keyword evidence="13" id="KW-1185">Reference proteome</keyword>
<keyword evidence="3 9" id="KW-0812">Transmembrane</keyword>
<comment type="subcellular location">
    <subcellularLocation>
        <location evidence="1">Cell membrane</location>
        <topology evidence="1">Multi-pass membrane protein</topology>
    </subcellularLocation>
</comment>
<name>A0A7C9QW42_9PROT</name>
<organism evidence="12 13">
    <name type="scientific">Magnetospirillum aberrantis SpK</name>
    <dbReference type="NCBI Taxonomy" id="908842"/>
    <lineage>
        <taxon>Bacteria</taxon>
        <taxon>Pseudomonadati</taxon>
        <taxon>Pseudomonadota</taxon>
        <taxon>Alphaproteobacteria</taxon>
        <taxon>Rhodospirillales</taxon>
        <taxon>Rhodospirillaceae</taxon>
        <taxon>Magnetospirillum</taxon>
    </lineage>
</organism>
<dbReference type="SUPFAM" id="SSF58104">
    <property type="entry name" value="Methyl-accepting chemotaxis protein (MCP) signaling domain"/>
    <property type="match status" value="1"/>
</dbReference>
<dbReference type="SMART" id="SM00304">
    <property type="entry name" value="HAMP"/>
    <property type="match status" value="1"/>
</dbReference>
<feature type="transmembrane region" description="Helical" evidence="9">
    <location>
        <begin position="184"/>
        <end position="204"/>
    </location>
</feature>
<evidence type="ECO:0000256" key="8">
    <source>
        <dbReference type="PROSITE-ProRule" id="PRU00284"/>
    </source>
</evidence>
<evidence type="ECO:0000313" key="12">
    <source>
        <dbReference type="EMBL" id="NFV82058.1"/>
    </source>
</evidence>
<keyword evidence="5 9" id="KW-0472">Membrane</keyword>
<dbReference type="PANTHER" id="PTHR32089">
    <property type="entry name" value="METHYL-ACCEPTING CHEMOTAXIS PROTEIN MCPB"/>
    <property type="match status" value="1"/>
</dbReference>
<evidence type="ECO:0000256" key="5">
    <source>
        <dbReference type="ARBA" id="ARBA00023136"/>
    </source>
</evidence>
<dbReference type="Gene3D" id="3.30.450.20">
    <property type="entry name" value="PAS domain"/>
    <property type="match status" value="1"/>
</dbReference>
<evidence type="ECO:0000256" key="9">
    <source>
        <dbReference type="SAM" id="Phobius"/>
    </source>
</evidence>
<dbReference type="PANTHER" id="PTHR32089:SF112">
    <property type="entry name" value="LYSOZYME-LIKE PROTEIN-RELATED"/>
    <property type="match status" value="1"/>
</dbReference>
<dbReference type="PROSITE" id="PS50111">
    <property type="entry name" value="CHEMOTAXIS_TRANSDUC_2"/>
    <property type="match status" value="1"/>
</dbReference>
<protein>
    <submittedName>
        <fullName evidence="12">Methyl-accepting chemotaxis protein</fullName>
    </submittedName>
</protein>
<dbReference type="Pfam" id="PF00015">
    <property type="entry name" value="MCPsignal"/>
    <property type="match status" value="1"/>
</dbReference>
<evidence type="ECO:0000259" key="10">
    <source>
        <dbReference type="PROSITE" id="PS50111"/>
    </source>
</evidence>
<evidence type="ECO:0000256" key="7">
    <source>
        <dbReference type="ARBA" id="ARBA00029447"/>
    </source>
</evidence>
<feature type="domain" description="HAMP" evidence="11">
    <location>
        <begin position="207"/>
        <end position="260"/>
    </location>
</feature>
<feature type="domain" description="Methyl-accepting transducer" evidence="10">
    <location>
        <begin position="293"/>
        <end position="536"/>
    </location>
</feature>
<dbReference type="Pfam" id="PF00672">
    <property type="entry name" value="HAMP"/>
    <property type="match status" value="1"/>
</dbReference>
<evidence type="ECO:0000256" key="3">
    <source>
        <dbReference type="ARBA" id="ARBA00022692"/>
    </source>
</evidence>
<dbReference type="SMART" id="SM00283">
    <property type="entry name" value="MA"/>
    <property type="match status" value="1"/>
</dbReference>
<dbReference type="EMBL" id="JAAIYP010000045">
    <property type="protein sequence ID" value="NFV82058.1"/>
    <property type="molecule type" value="Genomic_DNA"/>
</dbReference>
<dbReference type="InterPro" id="IPR003660">
    <property type="entry name" value="HAMP_dom"/>
</dbReference>
<keyword evidence="4 9" id="KW-1133">Transmembrane helix</keyword>
<dbReference type="RefSeq" id="WP_163682709.1">
    <property type="nucleotide sequence ID" value="NZ_JAAIYP010000045.1"/>
</dbReference>
<keyword evidence="2" id="KW-1003">Cell membrane</keyword>
<accession>A0A7C9QW42</accession>
<proteinExistence type="inferred from homology"/>
<dbReference type="SMART" id="SM01049">
    <property type="entry name" value="Cache_2"/>
    <property type="match status" value="1"/>
</dbReference>
<dbReference type="Gene3D" id="1.10.287.950">
    <property type="entry name" value="Methyl-accepting chemotaxis protein"/>
    <property type="match status" value="1"/>
</dbReference>
<sequence length="562" mass="59747">MRIGGRLWLIVVTAVLGTLAVVAFSVQQMRSDLLLDREIKTRHIVDLGRTLLGHYQRMERDGTLDRAAAQAQALAAISAIRYDGAEYLWVHRLSDSTMLAHSNAKLVGTSLDGMQDPTGLYLFREMNRQVTRAGAGFVTYQWPKPGAERPVPKLSYVAGFEPWGWVVGSGIYVDDVDSAFRQRVLWFAAAALMVLAVVGTVAWLNGRRITRPLADVTVAIRRLTNDEHDFQIGHTHRSDEIGELARGLVKFRDHVAEAERVAAERLRGQEEQLRRQREIERLAAEFDVQVAAVTKSVTAAATQMQATSQSMSAIAEQTRMQSSAVASAAGQAAMSVQNVASATEELTATEAEIARQVNDSARIAQAAVREAQRSGEIVLGLTAAAGRIGEVVDLIGAIATQTNLLALNATIEAARAGEAGKGFAVVANEVKSLATQTSRATAEISAQICAVQDSATEAASAIATIGDIIGAINRTSAEVSSAVDQQSAATAEIARSVEQAATGTEAVSHTIVEVSLAAHTAGATATEVLQAAGELSQQANELRLYVENFLCGVREAGAAQAA</sequence>
<dbReference type="InterPro" id="IPR033480">
    <property type="entry name" value="sCache_2"/>
</dbReference>
<dbReference type="AlphaFoldDB" id="A0A7C9QW42"/>
<evidence type="ECO:0000313" key="13">
    <source>
        <dbReference type="Proteomes" id="UP000480684"/>
    </source>
</evidence>
<evidence type="ECO:0000259" key="11">
    <source>
        <dbReference type="PROSITE" id="PS50885"/>
    </source>
</evidence>
<dbReference type="PROSITE" id="PS50885">
    <property type="entry name" value="HAMP"/>
    <property type="match status" value="1"/>
</dbReference>
<gene>
    <name evidence="12" type="ORF">G4223_18265</name>
</gene>
<dbReference type="GO" id="GO:0007165">
    <property type="term" value="P:signal transduction"/>
    <property type="evidence" value="ECO:0007669"/>
    <property type="project" value="UniProtKB-KW"/>
</dbReference>
<keyword evidence="6 8" id="KW-0807">Transducer</keyword>
<evidence type="ECO:0000256" key="4">
    <source>
        <dbReference type="ARBA" id="ARBA00022989"/>
    </source>
</evidence>
<evidence type="ECO:0000256" key="2">
    <source>
        <dbReference type="ARBA" id="ARBA00022475"/>
    </source>
</evidence>
<dbReference type="Proteomes" id="UP000480684">
    <property type="component" value="Unassembled WGS sequence"/>
</dbReference>
<reference evidence="12 13" key="1">
    <citation type="submission" date="2020-02" db="EMBL/GenBank/DDBJ databases">
        <authorList>
            <person name="Dziuba M."/>
            <person name="Kuznetsov B."/>
            <person name="Mardanov A."/>
            <person name="Ravin N."/>
            <person name="Grouzdev D."/>
        </authorList>
    </citation>
    <scope>NUCLEOTIDE SEQUENCE [LARGE SCALE GENOMIC DNA]</scope>
    <source>
        <strain evidence="12 13">SpK</strain>
    </source>
</reference>
<evidence type="ECO:0000256" key="6">
    <source>
        <dbReference type="ARBA" id="ARBA00023224"/>
    </source>
</evidence>
<dbReference type="InterPro" id="IPR004089">
    <property type="entry name" value="MCPsignal_dom"/>
</dbReference>
<comment type="similarity">
    <text evidence="7">Belongs to the methyl-accepting chemotaxis (MCP) protein family.</text>
</comment>
<dbReference type="GO" id="GO:0005886">
    <property type="term" value="C:plasma membrane"/>
    <property type="evidence" value="ECO:0007669"/>
    <property type="project" value="UniProtKB-SubCell"/>
</dbReference>
<comment type="caution">
    <text evidence="12">The sequence shown here is derived from an EMBL/GenBank/DDBJ whole genome shotgun (WGS) entry which is preliminary data.</text>
</comment>
<evidence type="ECO:0000256" key="1">
    <source>
        <dbReference type="ARBA" id="ARBA00004651"/>
    </source>
</evidence>